<evidence type="ECO:0000256" key="2">
    <source>
        <dbReference type="ARBA" id="ARBA00008665"/>
    </source>
</evidence>
<feature type="signal peptide" evidence="15">
    <location>
        <begin position="1"/>
        <end position="19"/>
    </location>
</feature>
<evidence type="ECO:0000259" key="17">
    <source>
        <dbReference type="PROSITE" id="PS50835"/>
    </source>
</evidence>
<keyword evidence="9" id="KW-0832">Ubl conjugation</keyword>
<evidence type="ECO:0000256" key="1">
    <source>
        <dbReference type="ARBA" id="ARBA00004110"/>
    </source>
</evidence>
<dbReference type="EMBL" id="BEZZ01000097">
    <property type="protein sequence ID" value="GCC25762.1"/>
    <property type="molecule type" value="Genomic_DNA"/>
</dbReference>
<dbReference type="CDD" id="cd00098">
    <property type="entry name" value="IgC1"/>
    <property type="match status" value="1"/>
</dbReference>
<dbReference type="STRING" id="137246.A0A401S5U5"/>
<keyword evidence="12" id="KW-0395">Inflammatory response</keyword>
<dbReference type="InterPro" id="IPR041267">
    <property type="entry name" value="NLRP_HD2"/>
</dbReference>
<dbReference type="Pfam" id="PF05729">
    <property type="entry name" value="NACHT"/>
    <property type="match status" value="1"/>
</dbReference>
<dbReference type="InterPro" id="IPR013106">
    <property type="entry name" value="Ig_V-set"/>
</dbReference>
<evidence type="ECO:0000256" key="13">
    <source>
        <dbReference type="ARBA" id="ARBA00023233"/>
    </source>
</evidence>
<keyword evidence="10" id="KW-0391">Immunity</keyword>
<name>A0A401S5U5_CHIPU</name>
<dbReference type="SMART" id="SM00368">
    <property type="entry name" value="LRR_RI"/>
    <property type="match status" value="5"/>
</dbReference>
<dbReference type="InterPro" id="IPR036179">
    <property type="entry name" value="Ig-like_dom_sf"/>
</dbReference>
<comment type="similarity">
    <text evidence="2">Belongs to the NLRP family.</text>
</comment>
<feature type="domain" description="Ig-like" evidence="17">
    <location>
        <begin position="15"/>
        <end position="128"/>
    </location>
</feature>
<dbReference type="InterPro" id="IPR003599">
    <property type="entry name" value="Ig_sub"/>
</dbReference>
<keyword evidence="8" id="KW-0067">ATP-binding</keyword>
<dbReference type="PROSITE" id="PS00290">
    <property type="entry name" value="IG_MHC"/>
    <property type="match status" value="1"/>
</dbReference>
<evidence type="ECO:0000256" key="15">
    <source>
        <dbReference type="SAM" id="SignalP"/>
    </source>
</evidence>
<gene>
    <name evidence="19" type="ORF">chiPu_0004173</name>
</gene>
<dbReference type="SMART" id="SM00407">
    <property type="entry name" value="IGc1"/>
    <property type="match status" value="1"/>
</dbReference>
<dbReference type="Gene3D" id="3.80.10.10">
    <property type="entry name" value="Ribonuclease Inhibitor"/>
    <property type="match status" value="1"/>
</dbReference>
<dbReference type="SMART" id="SM00409">
    <property type="entry name" value="IG"/>
    <property type="match status" value="2"/>
</dbReference>
<dbReference type="Gene3D" id="1.10.533.10">
    <property type="entry name" value="Death Domain, Fas"/>
    <property type="match status" value="1"/>
</dbReference>
<dbReference type="InterPro" id="IPR003597">
    <property type="entry name" value="Ig_C1-set"/>
</dbReference>
<feature type="domain" description="CARD" evidence="16">
    <location>
        <begin position="437"/>
        <end position="516"/>
    </location>
</feature>
<keyword evidence="14" id="KW-0472">Membrane</keyword>
<evidence type="ECO:0000256" key="3">
    <source>
        <dbReference type="ARBA" id="ARBA00022490"/>
    </source>
</evidence>
<feature type="domain" description="Ig-like" evidence="17">
    <location>
        <begin position="280"/>
        <end position="372"/>
    </location>
</feature>
<evidence type="ECO:0000256" key="10">
    <source>
        <dbReference type="ARBA" id="ARBA00022859"/>
    </source>
</evidence>
<dbReference type="Pfam" id="PF17776">
    <property type="entry name" value="NLRC4_HD2"/>
    <property type="match status" value="1"/>
</dbReference>
<dbReference type="InterPro" id="IPR050637">
    <property type="entry name" value="NLRP_innate_immun_reg"/>
</dbReference>
<feature type="transmembrane region" description="Helical" evidence="14">
    <location>
        <begin position="251"/>
        <end position="272"/>
    </location>
</feature>
<keyword evidence="14" id="KW-1133">Transmembrane helix</keyword>
<dbReference type="InterPro" id="IPR032675">
    <property type="entry name" value="LRR_dom_sf"/>
</dbReference>
<keyword evidence="5 15" id="KW-0732">Signal</keyword>
<dbReference type="SUPFAM" id="SSF52047">
    <property type="entry name" value="RNI-like"/>
    <property type="match status" value="1"/>
</dbReference>
<keyword evidence="11" id="KW-1015">Disulfide bond</keyword>
<reference evidence="19 20" key="1">
    <citation type="journal article" date="2018" name="Nat. Ecol. Evol.">
        <title>Shark genomes provide insights into elasmobranch evolution and the origin of vertebrates.</title>
        <authorList>
            <person name="Hara Y"/>
            <person name="Yamaguchi K"/>
            <person name="Onimaru K"/>
            <person name="Kadota M"/>
            <person name="Koyanagi M"/>
            <person name="Keeley SD"/>
            <person name="Tatsumi K"/>
            <person name="Tanaka K"/>
            <person name="Motone F"/>
            <person name="Kageyama Y"/>
            <person name="Nozu R"/>
            <person name="Adachi N"/>
            <person name="Nishimura O"/>
            <person name="Nakagawa R"/>
            <person name="Tanegashima C"/>
            <person name="Kiyatake I"/>
            <person name="Matsumoto R"/>
            <person name="Murakumo K"/>
            <person name="Nishida K"/>
            <person name="Terakita A"/>
            <person name="Kuratani S"/>
            <person name="Sato K"/>
            <person name="Hyodo S Kuraku.S."/>
        </authorList>
    </citation>
    <scope>NUCLEOTIDE SEQUENCE [LARGE SCALE GENOMIC DNA]</scope>
</reference>
<evidence type="ECO:0000256" key="12">
    <source>
        <dbReference type="ARBA" id="ARBA00023198"/>
    </source>
</evidence>
<dbReference type="OrthoDB" id="120976at2759"/>
<dbReference type="Proteomes" id="UP000287033">
    <property type="component" value="Unassembled WGS sequence"/>
</dbReference>
<evidence type="ECO:0000256" key="6">
    <source>
        <dbReference type="ARBA" id="ARBA00022737"/>
    </source>
</evidence>
<dbReference type="InterPro" id="IPR007110">
    <property type="entry name" value="Ig-like_dom"/>
</dbReference>
<keyword evidence="6" id="KW-0677">Repeat</keyword>
<dbReference type="PANTHER" id="PTHR45690:SF19">
    <property type="entry name" value="NACHT, LRR AND PYD DOMAINS-CONTAINING PROTEIN 3"/>
    <property type="match status" value="1"/>
</dbReference>
<feature type="chain" id="PRO_5019580427" description="NLR family CARD domain-containing protein 3" evidence="15">
    <location>
        <begin position="20"/>
        <end position="1352"/>
    </location>
</feature>
<dbReference type="InterPro" id="IPR007111">
    <property type="entry name" value="NACHT_NTPase"/>
</dbReference>
<evidence type="ECO:0000313" key="20">
    <source>
        <dbReference type="Proteomes" id="UP000287033"/>
    </source>
</evidence>
<dbReference type="InterPro" id="IPR027417">
    <property type="entry name" value="P-loop_NTPase"/>
</dbReference>
<keyword evidence="20" id="KW-1185">Reference proteome</keyword>
<sequence length="1352" mass="152415">MNCFLVELIIFCFVPLAGSLEVMLTPAVSATFGEDVLLGCTFSGAVAVDLRYIVIEWNHRVGNEEKAVCLFDFGEYESYRPGSSLSINEISKANASLLLKNVTIYDIGSYSCTVTVFSDKATGKVTLSVTAPPTVSVNTVNIVIEPGEDKVIICEMKNFYPKNHSISWLKSGSENSENQLDVTSRAVTGSPQQNEDGTFNLLSFLIIKGIQTDDGASYVCKVIHEALKIPVQKVVSLTIKGSNPRIKSGTLLTFLLTFVITMAICFGTFIFCNKKGKVAPKVTDIIKPNYFHTDDSVSLACAVLWFKPKAVKVSWYREEEGNFQKVLISKWNSTSSSVKQLEYRKISDYYQNEQDKTMYFTEGEHDIAMSLENHKGSGAYSLVSQLTFRNTEATKRKLIYSFEVQHDALKHSISKVIALETKGACEDPGYFPSQLKRADWAINAIEEGRRTVVNYISPNILPLLNLLVNKKIISEDDHNAIKDKPDVDKGRTLLDMLSHRGQGSCANFLNVLQDTEDYYPGLKQFITTLLESYTDKVDRPRIDLLHENLPIVSFEGTNEKIQITDFPEEISEVVAIHKGTIKAQMERIKPYFAFDNSRPLLQEHFTSLVILNVRERNKTEHELLQHRDYTACERIDLRQLLSPSAPGEKPPRVCLVQGVAGIGKSVMMQKVAHSWACGTLYSGFNILLYFSFRELNTIKEKISLTELIIRSYPHLRAVCTKILEWPSRILFLFDGLDEFKSSLDFGIYSQVDISIAQHMNHLIASIIKGDLVHNATILITSRPTTIDLDNKAYFNRCAEILGFSKNEIAAYFVKCLKDKTAAEHVFQKVKSIDSLFGLCYVPAFCDILCFYLHKSFHCKGKWSQLSSFPRTITDLFLRFTKCLLVCNNDEEEDPESFCLEDDEDKNEIIKLAQLAWDGVTNKTIIFSAKDVEKNITQGKSSFWKKILTQESLKMMQSHIWQFFHLTHQEFFAALYCISANEPGVNHVHKAFSSKSSVFEIVLRFTAGLVSLSNRKLVKQLVPNYQVKDREVFDAIKNVAAVEVPKEDTVTPENIVKYTTHKRQKLTASHCLYEAANENLTQQVASQTSDTVNFSYISLNVTDCTAIANLLSYHTTIETLELDGCKAGPLGFQRLESVFSRVKTLSLEGNMLEDEGAEIIANALRSKMCRIEILRLKHNSIQEKGAAQIADALKTNRSLKTLGLRANSVRAKGTRLIAEALEMNTTLRVFGLQFNKIGDEGAMYMAEAMKKNRSLVELRLGDNGISEKGSDYFRSALEVNDTLEELWILRIGSGTNSARLFQDQRVYTMGSVPDCLQKKKDGYPESNIDKLKTFVDTEEVPWYDSSLRKCNHF</sequence>
<dbReference type="PROSITE" id="PS50837">
    <property type="entry name" value="NACHT"/>
    <property type="match status" value="1"/>
</dbReference>
<feature type="domain" description="NACHT" evidence="18">
    <location>
        <begin position="652"/>
        <end position="783"/>
    </location>
</feature>
<dbReference type="PROSITE" id="PS50209">
    <property type="entry name" value="CARD"/>
    <property type="match status" value="1"/>
</dbReference>
<dbReference type="GO" id="GO:0005524">
    <property type="term" value="F:ATP binding"/>
    <property type="evidence" value="ECO:0007669"/>
    <property type="project" value="UniProtKB-KW"/>
</dbReference>
<dbReference type="CDD" id="cd01671">
    <property type="entry name" value="CARD"/>
    <property type="match status" value="1"/>
</dbReference>
<dbReference type="InterPro" id="IPR013783">
    <property type="entry name" value="Ig-like_fold"/>
</dbReference>
<dbReference type="Pfam" id="PF13516">
    <property type="entry name" value="LRR_6"/>
    <property type="match status" value="1"/>
</dbReference>
<dbReference type="GO" id="GO:0042981">
    <property type="term" value="P:regulation of apoptotic process"/>
    <property type="evidence" value="ECO:0007669"/>
    <property type="project" value="InterPro"/>
</dbReference>
<accession>A0A401S5U5</accession>
<dbReference type="Gene3D" id="2.60.40.10">
    <property type="entry name" value="Immunoglobulins"/>
    <property type="match status" value="3"/>
</dbReference>
<evidence type="ECO:0000313" key="19">
    <source>
        <dbReference type="EMBL" id="GCC25762.1"/>
    </source>
</evidence>
<comment type="caution">
    <text evidence="19">The sequence shown here is derived from an EMBL/GenBank/DDBJ whole genome shotgun (WGS) entry which is preliminary data.</text>
</comment>
<organism evidence="19 20">
    <name type="scientific">Chiloscyllium punctatum</name>
    <name type="common">Brownbanded bambooshark</name>
    <name type="synonym">Hemiscyllium punctatum</name>
    <dbReference type="NCBI Taxonomy" id="137246"/>
    <lineage>
        <taxon>Eukaryota</taxon>
        <taxon>Metazoa</taxon>
        <taxon>Chordata</taxon>
        <taxon>Craniata</taxon>
        <taxon>Vertebrata</taxon>
        <taxon>Chondrichthyes</taxon>
        <taxon>Elasmobranchii</taxon>
        <taxon>Galeomorphii</taxon>
        <taxon>Galeoidea</taxon>
        <taxon>Orectolobiformes</taxon>
        <taxon>Hemiscylliidae</taxon>
        <taxon>Chiloscyllium</taxon>
    </lineage>
</organism>
<dbReference type="Pfam" id="PF07686">
    <property type="entry name" value="V-set"/>
    <property type="match status" value="1"/>
</dbReference>
<dbReference type="OMA" id="CISANEP"/>
<dbReference type="Pfam" id="PF00619">
    <property type="entry name" value="CARD"/>
    <property type="match status" value="1"/>
</dbReference>
<evidence type="ECO:0000256" key="14">
    <source>
        <dbReference type="SAM" id="Phobius"/>
    </source>
</evidence>
<evidence type="ECO:0000256" key="7">
    <source>
        <dbReference type="ARBA" id="ARBA00022741"/>
    </source>
</evidence>
<keyword evidence="4" id="KW-0399">Innate immunity</keyword>
<dbReference type="InterPro" id="IPR001611">
    <property type="entry name" value="Leu-rich_rpt"/>
</dbReference>
<dbReference type="InterPro" id="IPR001315">
    <property type="entry name" value="CARD"/>
</dbReference>
<dbReference type="InterPro" id="IPR011029">
    <property type="entry name" value="DEATH-like_dom_sf"/>
</dbReference>
<dbReference type="GO" id="GO:0061702">
    <property type="term" value="C:canonical inflammasome complex"/>
    <property type="evidence" value="ECO:0007669"/>
    <property type="project" value="UniProtKB-SubCell"/>
</dbReference>
<proteinExistence type="inferred from homology"/>
<comment type="subcellular location">
    <subcellularLocation>
        <location evidence="1">Inflammasome</location>
    </subcellularLocation>
</comment>
<evidence type="ECO:0000256" key="4">
    <source>
        <dbReference type="ARBA" id="ARBA00022588"/>
    </source>
</evidence>
<dbReference type="SUPFAM" id="SSF47986">
    <property type="entry name" value="DEATH domain"/>
    <property type="match status" value="1"/>
</dbReference>
<protein>
    <recommendedName>
        <fullName evidence="21">NLR family CARD domain-containing protein 3</fullName>
    </recommendedName>
</protein>
<dbReference type="InterPro" id="IPR003006">
    <property type="entry name" value="Ig/MHC_CS"/>
</dbReference>
<dbReference type="PANTHER" id="PTHR45690">
    <property type="entry name" value="NACHT, LRR AND PYD DOMAINS-CONTAINING PROTEIN 12"/>
    <property type="match status" value="1"/>
</dbReference>
<evidence type="ECO:0008006" key="21">
    <source>
        <dbReference type="Google" id="ProtNLM"/>
    </source>
</evidence>
<dbReference type="Pfam" id="PF07654">
    <property type="entry name" value="C1-set"/>
    <property type="match status" value="1"/>
</dbReference>
<evidence type="ECO:0000256" key="5">
    <source>
        <dbReference type="ARBA" id="ARBA00022729"/>
    </source>
</evidence>
<dbReference type="Gene3D" id="3.40.50.300">
    <property type="entry name" value="P-loop containing nucleotide triphosphate hydrolases"/>
    <property type="match status" value="1"/>
</dbReference>
<dbReference type="SUPFAM" id="SSF52540">
    <property type="entry name" value="P-loop containing nucleoside triphosphate hydrolases"/>
    <property type="match status" value="1"/>
</dbReference>
<evidence type="ECO:0000259" key="18">
    <source>
        <dbReference type="PROSITE" id="PS50837"/>
    </source>
</evidence>
<dbReference type="GO" id="GO:0045087">
    <property type="term" value="P:innate immune response"/>
    <property type="evidence" value="ECO:0007669"/>
    <property type="project" value="UniProtKB-KW"/>
</dbReference>
<feature type="domain" description="Ig-like" evidence="17">
    <location>
        <begin position="133"/>
        <end position="236"/>
    </location>
</feature>
<evidence type="ECO:0000256" key="11">
    <source>
        <dbReference type="ARBA" id="ARBA00023157"/>
    </source>
</evidence>
<dbReference type="SUPFAM" id="SSF48726">
    <property type="entry name" value="Immunoglobulin"/>
    <property type="match status" value="3"/>
</dbReference>
<evidence type="ECO:0000259" key="16">
    <source>
        <dbReference type="PROSITE" id="PS50209"/>
    </source>
</evidence>
<keyword evidence="13" id="KW-1271">Inflammasome</keyword>
<keyword evidence="7" id="KW-0547">Nucleotide-binding</keyword>
<evidence type="ECO:0000256" key="9">
    <source>
        <dbReference type="ARBA" id="ARBA00022843"/>
    </source>
</evidence>
<keyword evidence="3" id="KW-0963">Cytoplasm</keyword>
<evidence type="ECO:0000256" key="8">
    <source>
        <dbReference type="ARBA" id="ARBA00022840"/>
    </source>
</evidence>
<dbReference type="PROSITE" id="PS50835">
    <property type="entry name" value="IG_LIKE"/>
    <property type="match status" value="3"/>
</dbReference>
<keyword evidence="14" id="KW-0812">Transmembrane</keyword>